<feature type="active site" description="Proton donor" evidence="8">
    <location>
        <position position="49"/>
    </location>
</feature>
<dbReference type="InterPro" id="IPR016193">
    <property type="entry name" value="Cytidine_deaminase-like"/>
</dbReference>
<evidence type="ECO:0000313" key="11">
    <source>
        <dbReference type="Proteomes" id="UP000180235"/>
    </source>
</evidence>
<dbReference type="EMBL" id="CP017675">
    <property type="protein sequence ID" value="APB34857.1"/>
    <property type="molecule type" value="Genomic_DNA"/>
</dbReference>
<comment type="subunit">
    <text evidence="2 8">Homodimer.</text>
</comment>
<dbReference type="EC" id="3.5.4.33" evidence="8"/>
<evidence type="ECO:0000313" key="10">
    <source>
        <dbReference type="EMBL" id="APB34857.1"/>
    </source>
</evidence>
<dbReference type="InterPro" id="IPR058535">
    <property type="entry name" value="MafB19-deam"/>
</dbReference>
<feature type="binding site" evidence="8">
    <location>
        <position position="80"/>
    </location>
    <ligand>
        <name>Zn(2+)</name>
        <dbReference type="ChEBI" id="CHEBI:29105"/>
        <note>catalytic</note>
    </ligand>
</feature>
<dbReference type="PANTHER" id="PTHR11079">
    <property type="entry name" value="CYTOSINE DEAMINASE FAMILY MEMBER"/>
    <property type="match status" value="1"/>
</dbReference>
<dbReference type="HAMAP" id="MF_00972">
    <property type="entry name" value="tRNA_aden_deaminase"/>
    <property type="match status" value="1"/>
</dbReference>
<dbReference type="AlphaFoldDB" id="A0A1J0AFZ6"/>
<feature type="binding site" evidence="8">
    <location>
        <position position="77"/>
    </location>
    <ligand>
        <name>Zn(2+)</name>
        <dbReference type="ChEBI" id="CHEBI:29105"/>
        <note>catalytic</note>
    </ligand>
</feature>
<evidence type="ECO:0000256" key="8">
    <source>
        <dbReference type="HAMAP-Rule" id="MF_00972"/>
    </source>
</evidence>
<dbReference type="InterPro" id="IPR016192">
    <property type="entry name" value="APOBEC/CMP_deaminase_Zn-bd"/>
</dbReference>
<feature type="binding site" evidence="8">
    <location>
        <position position="47"/>
    </location>
    <ligand>
        <name>Zn(2+)</name>
        <dbReference type="ChEBI" id="CHEBI:29105"/>
        <note>catalytic</note>
    </ligand>
</feature>
<evidence type="ECO:0000256" key="3">
    <source>
        <dbReference type="ARBA" id="ARBA00022694"/>
    </source>
</evidence>
<evidence type="ECO:0000256" key="6">
    <source>
        <dbReference type="ARBA" id="ARBA00022833"/>
    </source>
</evidence>
<dbReference type="InterPro" id="IPR028883">
    <property type="entry name" value="tRNA_aden_deaminase"/>
</dbReference>
<dbReference type="OrthoDB" id="9802676at2"/>
<keyword evidence="3 8" id="KW-0819">tRNA processing</keyword>
<dbReference type="GO" id="GO:0052717">
    <property type="term" value="F:tRNA-specific adenosine-34 deaminase activity"/>
    <property type="evidence" value="ECO:0007669"/>
    <property type="project" value="UniProtKB-UniRule"/>
</dbReference>
<dbReference type="Proteomes" id="UP000180235">
    <property type="component" value="Chromosome"/>
</dbReference>
<dbReference type="GO" id="GO:0008270">
    <property type="term" value="F:zinc ion binding"/>
    <property type="evidence" value="ECO:0007669"/>
    <property type="project" value="UniProtKB-UniRule"/>
</dbReference>
<keyword evidence="6 8" id="KW-0862">Zinc</keyword>
<evidence type="ECO:0000256" key="5">
    <source>
        <dbReference type="ARBA" id="ARBA00022801"/>
    </source>
</evidence>
<comment type="catalytic activity">
    <reaction evidence="7 8">
        <text>adenosine(34) in tRNA + H2O + H(+) = inosine(34) in tRNA + NH4(+)</text>
        <dbReference type="Rhea" id="RHEA:43168"/>
        <dbReference type="Rhea" id="RHEA-COMP:10373"/>
        <dbReference type="Rhea" id="RHEA-COMP:10374"/>
        <dbReference type="ChEBI" id="CHEBI:15377"/>
        <dbReference type="ChEBI" id="CHEBI:15378"/>
        <dbReference type="ChEBI" id="CHEBI:28938"/>
        <dbReference type="ChEBI" id="CHEBI:74411"/>
        <dbReference type="ChEBI" id="CHEBI:82852"/>
        <dbReference type="EC" id="3.5.4.33"/>
    </reaction>
</comment>
<organism evidence="10 11">
    <name type="scientific">Gloeomargarita lithophora Alchichica-D10</name>
    <dbReference type="NCBI Taxonomy" id="1188229"/>
    <lineage>
        <taxon>Bacteria</taxon>
        <taxon>Bacillati</taxon>
        <taxon>Cyanobacteriota</taxon>
        <taxon>Cyanophyceae</taxon>
        <taxon>Gloeomargaritales</taxon>
        <taxon>Gloeomargaritaceae</taxon>
        <taxon>Gloeomargarita</taxon>
    </lineage>
</organism>
<dbReference type="SUPFAM" id="SSF53927">
    <property type="entry name" value="Cytidine deaminase-like"/>
    <property type="match status" value="1"/>
</dbReference>
<keyword evidence="5 8" id="KW-0378">Hydrolase</keyword>
<dbReference type="NCBIfam" id="NF008113">
    <property type="entry name" value="PRK10860.1"/>
    <property type="match status" value="1"/>
</dbReference>
<dbReference type="Pfam" id="PF14437">
    <property type="entry name" value="MafB19-deam"/>
    <property type="match status" value="1"/>
</dbReference>
<dbReference type="FunFam" id="3.40.140.10:FF:000005">
    <property type="entry name" value="tRNA-specific adenosine deaminase"/>
    <property type="match status" value="1"/>
</dbReference>
<dbReference type="RefSeq" id="WP_071455880.1">
    <property type="nucleotide sequence ID" value="NZ_CP017675.1"/>
</dbReference>
<dbReference type="PROSITE" id="PS51747">
    <property type="entry name" value="CYT_DCMP_DEAMINASES_2"/>
    <property type="match status" value="1"/>
</dbReference>
<keyword evidence="11" id="KW-1185">Reference proteome</keyword>
<comment type="cofactor">
    <cofactor evidence="8">
        <name>Zn(2+)</name>
        <dbReference type="ChEBI" id="CHEBI:29105"/>
    </cofactor>
    <text evidence="8">Binds 1 zinc ion per subunit.</text>
</comment>
<evidence type="ECO:0000256" key="4">
    <source>
        <dbReference type="ARBA" id="ARBA00022723"/>
    </source>
</evidence>
<evidence type="ECO:0000259" key="9">
    <source>
        <dbReference type="PROSITE" id="PS51747"/>
    </source>
</evidence>
<protein>
    <recommendedName>
        <fullName evidence="8">tRNA-specific adenosine deaminase</fullName>
        <ecNumber evidence="8">3.5.4.33</ecNumber>
    </recommendedName>
</protein>
<evidence type="ECO:0000256" key="1">
    <source>
        <dbReference type="ARBA" id="ARBA00010669"/>
    </source>
</evidence>
<comment type="similarity">
    <text evidence="1">Belongs to the cytidine and deoxycytidylate deaminase family. ADAT2 subfamily.</text>
</comment>
<gene>
    <name evidence="8" type="primary">tadA</name>
    <name evidence="10" type="ORF">GlitD10_2520</name>
</gene>
<dbReference type="CDD" id="cd01285">
    <property type="entry name" value="nucleoside_deaminase"/>
    <property type="match status" value="1"/>
</dbReference>
<dbReference type="STRING" id="1188229.GlitD10_2520"/>
<dbReference type="Gene3D" id="3.40.140.10">
    <property type="entry name" value="Cytidine Deaminase, domain 2"/>
    <property type="match status" value="1"/>
</dbReference>
<proteinExistence type="inferred from homology"/>
<dbReference type="GO" id="GO:0002100">
    <property type="term" value="P:tRNA wobble adenosine to inosine editing"/>
    <property type="evidence" value="ECO:0007669"/>
    <property type="project" value="UniProtKB-UniRule"/>
</dbReference>
<dbReference type="InterPro" id="IPR002125">
    <property type="entry name" value="CMP_dCMP_dom"/>
</dbReference>
<sequence>MRLALELATQAGQAGDVPVGAVIVDGQGVCIAQGENRRQRTHDPTAHAEILALRQAGLTLGTWHLTECTLYVTLEPCPMCAGALVNARIGALVYGASDPKAGAIDSVIQIPSSLASNHRFPVTKGILAADCRELLQTWFRQRRQGY</sequence>
<name>A0A1J0AFZ6_9CYAN</name>
<reference evidence="10 11" key="1">
    <citation type="submission" date="2016-10" db="EMBL/GenBank/DDBJ databases">
        <title>Description of Gloeomargarita lithophora gen. nov., sp. nov., a thylakoid-bearing basal-branching cyanobacterium with intracellular carbonates, and proposal for Gloeomargaritales ord. nov.</title>
        <authorList>
            <person name="Moreira D."/>
            <person name="Tavera R."/>
            <person name="Benzerara K."/>
            <person name="Skouri-Panet F."/>
            <person name="Couradeau E."/>
            <person name="Gerard E."/>
            <person name="Loussert C."/>
            <person name="Novelo E."/>
            <person name="Zivanovic Y."/>
            <person name="Lopez-Garcia P."/>
        </authorList>
    </citation>
    <scope>NUCLEOTIDE SEQUENCE [LARGE SCALE GENOMIC DNA]</scope>
    <source>
        <strain evidence="10 11">D10</strain>
    </source>
</reference>
<accession>A0A1J0AFZ6</accession>
<dbReference type="PANTHER" id="PTHR11079:SF202">
    <property type="entry name" value="TRNA-SPECIFIC ADENOSINE DEAMINASE"/>
    <property type="match status" value="1"/>
</dbReference>
<evidence type="ECO:0000256" key="2">
    <source>
        <dbReference type="ARBA" id="ARBA00011738"/>
    </source>
</evidence>
<feature type="domain" description="CMP/dCMP-type deaminase" evidence="9">
    <location>
        <begin position="1"/>
        <end position="105"/>
    </location>
</feature>
<dbReference type="KEGG" id="glt:GlitD10_2520"/>
<comment type="function">
    <text evidence="8">Catalyzes the deamination of adenosine to inosine at the wobble position 34 of tRNA(Arg2).</text>
</comment>
<evidence type="ECO:0000256" key="7">
    <source>
        <dbReference type="ARBA" id="ARBA00048045"/>
    </source>
</evidence>
<keyword evidence="4 8" id="KW-0479">Metal-binding</keyword>
<dbReference type="PROSITE" id="PS00903">
    <property type="entry name" value="CYT_DCMP_DEAMINASES_1"/>
    <property type="match status" value="1"/>
</dbReference>